<dbReference type="OrthoDB" id="3853857at2759"/>
<name>A0A165D646_EXIGL</name>
<dbReference type="AlphaFoldDB" id="A0A165D646"/>
<reference evidence="2 3" key="1">
    <citation type="journal article" date="2016" name="Mol. Biol. Evol.">
        <title>Comparative Genomics of Early-Diverging Mushroom-Forming Fungi Provides Insights into the Origins of Lignocellulose Decay Capabilities.</title>
        <authorList>
            <person name="Nagy L.G."/>
            <person name="Riley R."/>
            <person name="Tritt A."/>
            <person name="Adam C."/>
            <person name="Daum C."/>
            <person name="Floudas D."/>
            <person name="Sun H."/>
            <person name="Yadav J.S."/>
            <person name="Pangilinan J."/>
            <person name="Larsson K.H."/>
            <person name="Matsuura K."/>
            <person name="Barry K."/>
            <person name="Labutti K."/>
            <person name="Kuo R."/>
            <person name="Ohm R.A."/>
            <person name="Bhattacharya S.S."/>
            <person name="Shirouzu T."/>
            <person name="Yoshinaga Y."/>
            <person name="Martin F.M."/>
            <person name="Grigoriev I.V."/>
            <person name="Hibbett D.S."/>
        </authorList>
    </citation>
    <scope>NUCLEOTIDE SEQUENCE [LARGE SCALE GENOMIC DNA]</scope>
    <source>
        <strain evidence="2 3">HHB12029</strain>
    </source>
</reference>
<dbReference type="EMBL" id="KV426252">
    <property type="protein sequence ID" value="KZV83864.1"/>
    <property type="molecule type" value="Genomic_DNA"/>
</dbReference>
<feature type="compositionally biased region" description="Polar residues" evidence="1">
    <location>
        <begin position="163"/>
        <end position="173"/>
    </location>
</feature>
<feature type="region of interest" description="Disordered" evidence="1">
    <location>
        <begin position="152"/>
        <end position="175"/>
    </location>
</feature>
<keyword evidence="3" id="KW-1185">Reference proteome</keyword>
<dbReference type="InParanoid" id="A0A165D646"/>
<proteinExistence type="predicted"/>
<evidence type="ECO:0000313" key="3">
    <source>
        <dbReference type="Proteomes" id="UP000077266"/>
    </source>
</evidence>
<organism evidence="2 3">
    <name type="scientific">Exidia glandulosa HHB12029</name>
    <dbReference type="NCBI Taxonomy" id="1314781"/>
    <lineage>
        <taxon>Eukaryota</taxon>
        <taxon>Fungi</taxon>
        <taxon>Dikarya</taxon>
        <taxon>Basidiomycota</taxon>
        <taxon>Agaricomycotina</taxon>
        <taxon>Agaricomycetes</taxon>
        <taxon>Auriculariales</taxon>
        <taxon>Exidiaceae</taxon>
        <taxon>Exidia</taxon>
    </lineage>
</organism>
<gene>
    <name evidence="2" type="ORF">EXIGLDRAFT_754175</name>
</gene>
<accession>A0A165D646</accession>
<protein>
    <submittedName>
        <fullName evidence="2">Uncharacterized protein</fullName>
    </submittedName>
</protein>
<evidence type="ECO:0000256" key="1">
    <source>
        <dbReference type="SAM" id="MobiDB-lite"/>
    </source>
</evidence>
<feature type="region of interest" description="Disordered" evidence="1">
    <location>
        <begin position="1"/>
        <end position="50"/>
    </location>
</feature>
<evidence type="ECO:0000313" key="2">
    <source>
        <dbReference type="EMBL" id="KZV83864.1"/>
    </source>
</evidence>
<sequence length="292" mass="32105">MDATNQPSFPPSRRHWHPQPKSSPSTSAGAERRADVSSKPQRSCKHIPGSSSTAGVFSYAVGRSFSFLQRRPLASGRLGVVETLTRKPSSTSHDMFAIRFQVPTQCVKIDKIRNVKDDYPVDEVCKGAHRAQLSANSEPPPRVLRARDEDAKYRRNAPRRCSTLHTPSSTLPDNTREIPLRANTAQIILHLRAGVSRCICLYRLNRPFTSISSSTHRRARIPHAYTSAFGMDRESTARGRPESLPLDFGAVVTVSGDGLLHEVLNGFAKHATDHSSLLDVGRAGGTSRASFD</sequence>
<dbReference type="Proteomes" id="UP000077266">
    <property type="component" value="Unassembled WGS sequence"/>
</dbReference>